<protein>
    <submittedName>
        <fullName evidence="2">Uncharacterized protein</fullName>
    </submittedName>
</protein>
<evidence type="ECO:0000313" key="2">
    <source>
        <dbReference type="EMBL" id="TNJ29213.1"/>
    </source>
</evidence>
<comment type="caution">
    <text evidence="2">The sequence shown here is derived from an EMBL/GenBank/DDBJ whole genome shotgun (WGS) entry which is preliminary data.</text>
</comment>
<keyword evidence="3" id="KW-1185">Reference proteome</keyword>
<evidence type="ECO:0000313" key="3">
    <source>
        <dbReference type="Proteomes" id="UP000315496"/>
    </source>
</evidence>
<feature type="compositionally biased region" description="Basic and acidic residues" evidence="1">
    <location>
        <begin position="268"/>
        <end position="278"/>
    </location>
</feature>
<feature type="compositionally biased region" description="Polar residues" evidence="1">
    <location>
        <begin position="254"/>
        <end position="267"/>
    </location>
</feature>
<organism evidence="2 3">
    <name type="scientific">Giardia muris</name>
    <dbReference type="NCBI Taxonomy" id="5742"/>
    <lineage>
        <taxon>Eukaryota</taxon>
        <taxon>Metamonada</taxon>
        <taxon>Diplomonadida</taxon>
        <taxon>Hexamitidae</taxon>
        <taxon>Giardiinae</taxon>
        <taxon>Giardia</taxon>
    </lineage>
</organism>
<dbReference type="Proteomes" id="UP000315496">
    <property type="component" value="Chromosome 2"/>
</dbReference>
<proteinExistence type="predicted"/>
<evidence type="ECO:0000256" key="1">
    <source>
        <dbReference type="SAM" id="MobiDB-lite"/>
    </source>
</evidence>
<gene>
    <name evidence="2" type="ORF">GMRT_11956</name>
</gene>
<reference evidence="2 3" key="1">
    <citation type="submission" date="2019-05" db="EMBL/GenBank/DDBJ databases">
        <title>The compact genome of Giardia muris reveals important steps in the evolution of intestinal protozoan parasites.</title>
        <authorList>
            <person name="Xu F."/>
            <person name="Jimenez-Gonzalez A."/>
            <person name="Einarsson E."/>
            <person name="Astvaldsson A."/>
            <person name="Peirasmaki D."/>
            <person name="Eckmann L."/>
            <person name="Andersson J.O."/>
            <person name="Svard S.G."/>
            <person name="Jerlstrom-Hultqvist J."/>
        </authorList>
    </citation>
    <scope>NUCLEOTIDE SEQUENCE [LARGE SCALE GENOMIC DNA]</scope>
    <source>
        <strain evidence="2 3">Roberts-Thomson</strain>
    </source>
</reference>
<name>A0A4Z1T5B8_GIAMU</name>
<dbReference type="AlphaFoldDB" id="A0A4Z1T5B8"/>
<dbReference type="EMBL" id="VDLU01000002">
    <property type="protein sequence ID" value="TNJ29213.1"/>
    <property type="molecule type" value="Genomic_DNA"/>
</dbReference>
<sequence>MIQPVFINTGSIAKRYLQAPENVLEPQQGSSFALLSDPIAIYTCDSSRIALNSTLLYNPHLSTIQVAVSQLMDDILYREDEPLRLEREDVLNTLSSITSIYRTSPSKPTITITHQTFQKTLSVTLAGPRILPIITAQCMFDTAQIFVLVARKGGMEGKLYMLDPKWSGETSSEPEEQACMTIIAEAPIHGLFCSHDPDDPQRLLLVLATCQRSADSLFAKPDELSPLTLLLYHYRPISAPLDSQIAQAAQTALRSPSISHTDGNSLSLERKEHGKRPVETIPQYSPMGSSITSIHADRLLKRILELSYADDSAMVSALIPAYVAVITHLDGSK</sequence>
<accession>A0A4Z1T5B8</accession>
<feature type="region of interest" description="Disordered" evidence="1">
    <location>
        <begin position="254"/>
        <end position="282"/>
    </location>
</feature>
<dbReference type="VEuPathDB" id="GiardiaDB:GMRT_11956"/>